<gene>
    <name evidence="1" type="ORF">CARN4_1169</name>
    <name evidence="2" type="ORF">CARN7_2497</name>
</gene>
<organism evidence="1">
    <name type="scientific">mine drainage metagenome</name>
    <dbReference type="NCBI Taxonomy" id="410659"/>
    <lineage>
        <taxon>unclassified sequences</taxon>
        <taxon>metagenomes</taxon>
        <taxon>ecological metagenomes</taxon>
    </lineage>
</organism>
<comment type="caution">
    <text evidence="1">The sequence shown here is derived from an EMBL/GenBank/DDBJ whole genome shotgun (WGS) entry which is preliminary data.</text>
</comment>
<protein>
    <submittedName>
        <fullName evidence="1">Putative PIN domain family protein</fullName>
    </submittedName>
</protein>
<evidence type="ECO:0000313" key="2">
    <source>
        <dbReference type="EMBL" id="CBI11659.1"/>
    </source>
</evidence>
<dbReference type="InterPro" id="IPR029060">
    <property type="entry name" value="PIN-like_dom_sf"/>
</dbReference>
<evidence type="ECO:0000313" key="1">
    <source>
        <dbReference type="EMBL" id="CBI02507.1"/>
    </source>
</evidence>
<sequence length="97" mass="10994">MKLLDVNLLLYAYDASSPMHDRARSWFESCMNEAEPVGFPLATLVAFVRLATDARIFEHPFDAAAACAIENGATLYTHDRDFLRFKRLRVEFPISPA</sequence>
<dbReference type="EMBL" id="CABR01000156">
    <property type="protein sequence ID" value="CBI11659.1"/>
    <property type="molecule type" value="Genomic_DNA"/>
</dbReference>
<name>E6Q5N7_9ZZZZ</name>
<accession>E6Q5N7</accession>
<dbReference type="SUPFAM" id="SSF88723">
    <property type="entry name" value="PIN domain-like"/>
    <property type="match status" value="1"/>
</dbReference>
<dbReference type="AlphaFoldDB" id="E6Q5N7"/>
<dbReference type="Gene3D" id="3.40.50.1010">
    <property type="entry name" value="5'-nuclease"/>
    <property type="match status" value="1"/>
</dbReference>
<reference evidence="1" key="1">
    <citation type="submission" date="2009-10" db="EMBL/GenBank/DDBJ databases">
        <title>Diversity of trophic interactions inside an arsenic-rich microbial ecosystem.</title>
        <authorList>
            <person name="Bertin P.N."/>
            <person name="Heinrich-Salmeron A."/>
            <person name="Pelletier E."/>
            <person name="Goulhen-Chollet F."/>
            <person name="Arsene-Ploetze F."/>
            <person name="Gallien S."/>
            <person name="Calteau A."/>
            <person name="Vallenet D."/>
            <person name="Casiot C."/>
            <person name="Chane-Woon-Ming B."/>
            <person name="Giloteaux L."/>
            <person name="Barakat M."/>
            <person name="Bonnefoy V."/>
            <person name="Bruneel O."/>
            <person name="Chandler M."/>
            <person name="Cleiss J."/>
            <person name="Duran R."/>
            <person name="Elbaz-Poulichet F."/>
            <person name="Fonknechten N."/>
            <person name="Lauga B."/>
            <person name="Mornico D."/>
            <person name="Ortet P."/>
            <person name="Schaeffer C."/>
            <person name="Siguier P."/>
            <person name="Alexander Thil Smith A."/>
            <person name="Van Dorsselaer A."/>
            <person name="Weissenbach J."/>
            <person name="Medigue C."/>
            <person name="Le Paslier D."/>
        </authorList>
    </citation>
    <scope>NUCLEOTIDE SEQUENCE</scope>
</reference>
<dbReference type="EMBL" id="CABO01000038">
    <property type="protein sequence ID" value="CBI02507.1"/>
    <property type="molecule type" value="Genomic_DNA"/>
</dbReference>
<proteinExistence type="predicted"/>